<keyword evidence="2" id="KW-0808">Transferase</keyword>
<gene>
    <name evidence="2" type="ORF">TGP89_310400</name>
</gene>
<evidence type="ECO:0000256" key="1">
    <source>
        <dbReference type="SAM" id="MobiDB-lite"/>
    </source>
</evidence>
<dbReference type="GO" id="GO:0008466">
    <property type="term" value="F:glycogenin glucosyltransferase activity"/>
    <property type="evidence" value="ECO:0007669"/>
    <property type="project" value="UniProtKB-EC"/>
</dbReference>
<sequence>MSPRYAYATLLTDNSFYYGVEALLKSLEATKTPYPVLLLHTSDVSQSTIKALVYQRRKAPASEDAGTTGKEMKTGQEVIPSSQCPEHTPGRNLHSPIGRKGVNPVSCSVTQDETRVRTDSDRIEEAERRASERTSERARAGGTEEQGICVIPRLVGSVAYPKAERDTCPVEGWKDCFTKLRVWEQVDFDVIVYVDADCIVLRPVDELFLRQPLPAFAPDIFPPDKFNAGVAVLKPDLGEYGNMVAAVERLPSYDGGDTGFLNAYFSSWYENAAGARLPFRYNALRTLYHMTYSSRKGYWNAVKPIKILHFCSSPKPWEQPAKTDLEELWWKVFLTGTVPTDSDIV</sequence>
<dbReference type="AlphaFoldDB" id="A0A086K943"/>
<dbReference type="EC" id="2.4.1.186" evidence="2"/>
<feature type="region of interest" description="Disordered" evidence="1">
    <location>
        <begin position="60"/>
        <end position="141"/>
    </location>
</feature>
<name>A0A086K943_TOXGO</name>
<dbReference type="OrthoDB" id="2014201at2759"/>
<reference evidence="2 3" key="1">
    <citation type="submission" date="2014-03" db="EMBL/GenBank/DDBJ databases">
        <authorList>
            <person name="Sibley D."/>
            <person name="Venepally P."/>
            <person name="Karamycheva S."/>
            <person name="Hadjithomas M."/>
            <person name="Khan A."/>
            <person name="Brunk B."/>
            <person name="Roos D."/>
            <person name="Caler E."/>
            <person name="Lorenzi H."/>
        </authorList>
    </citation>
    <scope>NUCLEOTIDE SEQUENCE [LARGE SCALE GENOMIC DNA]</scope>
    <source>
        <strain evidence="3">p89</strain>
    </source>
</reference>
<dbReference type="Proteomes" id="UP000028828">
    <property type="component" value="Unassembled WGS sequence"/>
</dbReference>
<dbReference type="InterPro" id="IPR002495">
    <property type="entry name" value="Glyco_trans_8"/>
</dbReference>
<evidence type="ECO:0000313" key="3">
    <source>
        <dbReference type="Proteomes" id="UP000028828"/>
    </source>
</evidence>
<dbReference type="Pfam" id="PF01501">
    <property type="entry name" value="Glyco_transf_8"/>
    <property type="match status" value="1"/>
</dbReference>
<dbReference type="PANTHER" id="PTHR11183">
    <property type="entry name" value="GLYCOGENIN SUBFAMILY MEMBER"/>
    <property type="match status" value="1"/>
</dbReference>
<feature type="compositionally biased region" description="Basic and acidic residues" evidence="1">
    <location>
        <begin position="112"/>
        <end position="139"/>
    </location>
</feature>
<dbReference type="EMBL" id="AEYI02001151">
    <property type="protein sequence ID" value="KFG40911.1"/>
    <property type="molecule type" value="Genomic_DNA"/>
</dbReference>
<proteinExistence type="predicted"/>
<keyword evidence="2" id="KW-0328">Glycosyltransferase</keyword>
<organism evidence="2 3">
    <name type="scientific">Toxoplasma gondii p89</name>
    <dbReference type="NCBI Taxonomy" id="943119"/>
    <lineage>
        <taxon>Eukaryota</taxon>
        <taxon>Sar</taxon>
        <taxon>Alveolata</taxon>
        <taxon>Apicomplexa</taxon>
        <taxon>Conoidasida</taxon>
        <taxon>Coccidia</taxon>
        <taxon>Eucoccidiorida</taxon>
        <taxon>Eimeriorina</taxon>
        <taxon>Sarcocystidae</taxon>
        <taxon>Toxoplasma</taxon>
    </lineage>
</organism>
<accession>A0A086K943</accession>
<dbReference type="InterPro" id="IPR029044">
    <property type="entry name" value="Nucleotide-diphossugar_trans"/>
</dbReference>
<protein>
    <submittedName>
        <fullName evidence="2">Glycosyl transferase family 8 protein</fullName>
        <ecNumber evidence="2">2.4.1.186</ecNumber>
    </submittedName>
</protein>
<dbReference type="Gene3D" id="3.90.550.10">
    <property type="entry name" value="Spore Coat Polysaccharide Biosynthesis Protein SpsA, Chain A"/>
    <property type="match status" value="2"/>
</dbReference>
<dbReference type="VEuPathDB" id="ToxoDB:TGP89_310400"/>
<evidence type="ECO:0000313" key="2">
    <source>
        <dbReference type="EMBL" id="KFG40911.1"/>
    </source>
</evidence>
<dbReference type="SUPFAM" id="SSF53448">
    <property type="entry name" value="Nucleotide-diphospho-sugar transferases"/>
    <property type="match status" value="2"/>
</dbReference>
<comment type="caution">
    <text evidence="2">The sequence shown here is derived from an EMBL/GenBank/DDBJ whole genome shotgun (WGS) entry which is preliminary data.</text>
</comment>
<dbReference type="InterPro" id="IPR050587">
    <property type="entry name" value="GNT1/Glycosyltrans_8"/>
</dbReference>